<comment type="caution">
    <text evidence="1">The sequence shown here is derived from an EMBL/GenBank/DDBJ whole genome shotgun (WGS) entry which is preliminary data.</text>
</comment>
<reference evidence="1 2" key="1">
    <citation type="submission" date="2019-07" db="EMBL/GenBank/DDBJ databases">
        <title>Genomic Encyclopedia of Archaeal and Bacterial Type Strains, Phase II (KMG-II): from individual species to whole genera.</title>
        <authorList>
            <person name="Goeker M."/>
        </authorList>
    </citation>
    <scope>NUCLEOTIDE SEQUENCE [LARGE SCALE GENOMIC DNA]</scope>
    <source>
        <strain evidence="1 2">ATCC BAA-252</strain>
    </source>
</reference>
<evidence type="ECO:0000313" key="2">
    <source>
        <dbReference type="Proteomes" id="UP000320593"/>
    </source>
</evidence>
<accession>A0A562T9I8</accession>
<gene>
    <name evidence="1" type="ORF">JM93_01269</name>
</gene>
<dbReference type="InterPro" id="IPR021070">
    <property type="entry name" value="Killing_trait_RebB"/>
</dbReference>
<dbReference type="RefSeq" id="WP_145341339.1">
    <property type="nucleotide sequence ID" value="NZ_SMLY01000085.1"/>
</dbReference>
<evidence type="ECO:0000313" key="1">
    <source>
        <dbReference type="EMBL" id="TWI90289.1"/>
    </source>
</evidence>
<protein>
    <submittedName>
        <fullName evidence="1">Killing trait domain-containing protein</fullName>
    </submittedName>
</protein>
<sequence>MPANPNSEPVVQTVADIDALVLGLAPATAGAALYGAMSHSMGILFENSVANQARQAMLGNMLVAGAILQTTPITDMAAVAATAAVDPDADLNDLLSALNQFGAKDSKPSGS</sequence>
<proteinExistence type="predicted"/>
<dbReference type="Proteomes" id="UP000320593">
    <property type="component" value="Unassembled WGS sequence"/>
</dbReference>
<name>A0A562T9I8_9HYPH</name>
<dbReference type="Pfam" id="PF11747">
    <property type="entry name" value="RebB"/>
    <property type="match status" value="1"/>
</dbReference>
<dbReference type="AlphaFoldDB" id="A0A562T9I8"/>
<keyword evidence="2" id="KW-1185">Reference proteome</keyword>
<organism evidence="1 2">
    <name type="scientific">Roseibium hamelinense</name>
    <dbReference type="NCBI Taxonomy" id="150831"/>
    <lineage>
        <taxon>Bacteria</taxon>
        <taxon>Pseudomonadati</taxon>
        <taxon>Pseudomonadota</taxon>
        <taxon>Alphaproteobacteria</taxon>
        <taxon>Hyphomicrobiales</taxon>
        <taxon>Stappiaceae</taxon>
        <taxon>Roseibium</taxon>
    </lineage>
</organism>
<dbReference type="EMBL" id="VLLF01000002">
    <property type="protein sequence ID" value="TWI90289.1"/>
    <property type="molecule type" value="Genomic_DNA"/>
</dbReference>